<name>G0P7A0_CAEBE</name>
<evidence type="ECO:0000259" key="2">
    <source>
        <dbReference type="PROSITE" id="PS50994"/>
    </source>
</evidence>
<dbReference type="PANTHER" id="PTHR37984">
    <property type="entry name" value="PROTEIN CBG26694"/>
    <property type="match status" value="1"/>
</dbReference>
<protein>
    <recommendedName>
        <fullName evidence="2">Integrase catalytic domain-containing protein</fullName>
    </recommendedName>
</protein>
<dbReference type="SUPFAM" id="SSF53098">
    <property type="entry name" value="Ribonuclease H-like"/>
    <property type="match status" value="1"/>
</dbReference>
<feature type="compositionally biased region" description="Polar residues" evidence="1">
    <location>
        <begin position="316"/>
        <end position="344"/>
    </location>
</feature>
<dbReference type="GO" id="GO:0003676">
    <property type="term" value="F:nucleic acid binding"/>
    <property type="evidence" value="ECO:0007669"/>
    <property type="project" value="InterPro"/>
</dbReference>
<dbReference type="STRING" id="135651.G0P7A0"/>
<reference evidence="4" key="1">
    <citation type="submission" date="2011-07" db="EMBL/GenBank/DDBJ databases">
        <authorList>
            <consortium name="Caenorhabditis brenneri Sequencing and Analysis Consortium"/>
            <person name="Wilson R.K."/>
        </authorList>
    </citation>
    <scope>NUCLEOTIDE SEQUENCE [LARGE SCALE GENOMIC DNA]</scope>
    <source>
        <strain evidence="4">PB2801</strain>
    </source>
</reference>
<proteinExistence type="predicted"/>
<dbReference type="InParanoid" id="G0P7A0"/>
<dbReference type="InterPro" id="IPR012337">
    <property type="entry name" value="RNaseH-like_sf"/>
</dbReference>
<dbReference type="Gene3D" id="3.30.420.10">
    <property type="entry name" value="Ribonuclease H-like superfamily/Ribonuclease H"/>
    <property type="match status" value="1"/>
</dbReference>
<dbReference type="Pfam" id="PF00665">
    <property type="entry name" value="rve"/>
    <property type="match status" value="1"/>
</dbReference>
<keyword evidence="4" id="KW-1185">Reference proteome</keyword>
<feature type="region of interest" description="Disordered" evidence="1">
    <location>
        <begin position="316"/>
        <end position="357"/>
    </location>
</feature>
<dbReference type="EMBL" id="GL380110">
    <property type="protein sequence ID" value="EGT46880.1"/>
    <property type="molecule type" value="Genomic_DNA"/>
</dbReference>
<sequence>MDDKVERVVARCSTCQVHGKTPRRVPLEPWQTPERVWERVHVDYAGPENGQYYLVAVDAKSKWAEVSIVKSISGISTVRNLKEMFSQHGYPETIVSDNGTQFISKEFAAMCEEGGIEHIRSPPFHPQSNGQAERGRGGVTEEIMSQFLFHYRSSPSMALGGLSPAEVHFERRLRTRMSLLVPQLNEKKDPKPNIGMKDQFDKHHGTRSRYYHKGDLVYAKVFDRNAWSWEPGTVSQGRGQVVYVITLLDGRERTVHANQLKKREVAVPTKEDEWSNTMWDIFELPKTIRAEVPAKPKIVAMPTVSTTPMTSLRNVPTSAVTQSSTNAQGQSSVQGSTMPTTATAPVQVRRTTRQHKPVIKYDPSVSQIHI</sequence>
<organism evidence="4">
    <name type="scientific">Caenorhabditis brenneri</name>
    <name type="common">Nematode worm</name>
    <dbReference type="NCBI Taxonomy" id="135651"/>
    <lineage>
        <taxon>Eukaryota</taxon>
        <taxon>Metazoa</taxon>
        <taxon>Ecdysozoa</taxon>
        <taxon>Nematoda</taxon>
        <taxon>Chromadorea</taxon>
        <taxon>Rhabditida</taxon>
        <taxon>Rhabditina</taxon>
        <taxon>Rhabditomorpha</taxon>
        <taxon>Rhabditoidea</taxon>
        <taxon>Rhabditidae</taxon>
        <taxon>Peloderinae</taxon>
        <taxon>Caenorhabditis</taxon>
    </lineage>
</organism>
<dbReference type="eggNOG" id="KOG0017">
    <property type="taxonomic scope" value="Eukaryota"/>
</dbReference>
<gene>
    <name evidence="3" type="ORF">CAEBREN_30086</name>
</gene>
<dbReference type="PROSITE" id="PS50994">
    <property type="entry name" value="INTEGRASE"/>
    <property type="match status" value="1"/>
</dbReference>
<evidence type="ECO:0000313" key="4">
    <source>
        <dbReference type="Proteomes" id="UP000008068"/>
    </source>
</evidence>
<evidence type="ECO:0000313" key="3">
    <source>
        <dbReference type="EMBL" id="EGT46880.1"/>
    </source>
</evidence>
<evidence type="ECO:0000256" key="1">
    <source>
        <dbReference type="SAM" id="MobiDB-lite"/>
    </source>
</evidence>
<dbReference type="InterPro" id="IPR036397">
    <property type="entry name" value="RNaseH_sf"/>
</dbReference>
<accession>G0P7A0</accession>
<dbReference type="InterPro" id="IPR001584">
    <property type="entry name" value="Integrase_cat-core"/>
</dbReference>
<dbReference type="Proteomes" id="UP000008068">
    <property type="component" value="Unassembled WGS sequence"/>
</dbReference>
<dbReference type="PANTHER" id="PTHR37984:SF5">
    <property type="entry name" value="PROTEIN NYNRIN-LIKE"/>
    <property type="match status" value="1"/>
</dbReference>
<dbReference type="AlphaFoldDB" id="G0P7A0"/>
<dbReference type="HOGENOM" id="CLU_000384_9_10_1"/>
<dbReference type="InterPro" id="IPR050951">
    <property type="entry name" value="Retrovirus_Pol_polyprotein"/>
</dbReference>
<dbReference type="GO" id="GO:0015074">
    <property type="term" value="P:DNA integration"/>
    <property type="evidence" value="ECO:0007669"/>
    <property type="project" value="InterPro"/>
</dbReference>
<feature type="domain" description="Integrase catalytic" evidence="2">
    <location>
        <begin position="25"/>
        <end position="190"/>
    </location>
</feature>
<dbReference type="OrthoDB" id="5851910at2759"/>